<protein>
    <submittedName>
        <fullName evidence="3">50S ribosome-binding GTPase</fullName>
    </submittedName>
    <submittedName>
        <fullName evidence="2">GTP-binding protein</fullName>
    </submittedName>
</protein>
<sequence length="339" mass="38851">MPGDKNEDSISEIKHIHLPEYEEIYNKVYRRVGKIIAKQKTLKTSYGRENAIELLNTAYNIIKDKIEEYDKLYKLISKNEKVKGYLLIVLGEDAINKLKKASYLKYKLSQVYSLAKIEMLSSDDRDLRKKGIRAASRLISLVKRNKKLLEDIINIKKELQLIADTGEFPPIVIVGPPNSGKSTLVQKIAESRTIVASYPFTTKEVVPGRLKASQLINLTVLDTPGILRKNFSEMNIIERRAFATLKIFNGVIVFVMDPSKESTMNLKEQLELIKMFRVEVLNVIVAVNKVDLIENFEKDVIRSELEKIGVYDIFFISALNNINIGELVEYLKEKVLQKR</sequence>
<dbReference type="Proteomes" id="UP000652307">
    <property type="component" value="Unassembled WGS sequence"/>
</dbReference>
<feature type="domain" description="G" evidence="1">
    <location>
        <begin position="171"/>
        <end position="289"/>
    </location>
</feature>
<dbReference type="Proteomes" id="UP000886076">
    <property type="component" value="Unassembled WGS sequence"/>
</dbReference>
<comment type="caution">
    <text evidence="2">The sequence shown here is derived from an EMBL/GenBank/DDBJ whole genome shotgun (WGS) entry which is preliminary data.</text>
</comment>
<dbReference type="PRINTS" id="PR00326">
    <property type="entry name" value="GTP1OBG"/>
</dbReference>
<dbReference type="Gene3D" id="3.40.50.300">
    <property type="entry name" value="P-loop containing nucleotide triphosphate hydrolases"/>
    <property type="match status" value="1"/>
</dbReference>
<reference evidence="2" key="1">
    <citation type="journal article" date="2020" name="mSystems">
        <title>Genome- and Community-Level Interaction Insights into Carbon Utilization and Element Cycling Functions of Hydrothermarchaeota in Hydrothermal Sediment.</title>
        <authorList>
            <person name="Zhou Z."/>
            <person name="Liu Y."/>
            <person name="Xu W."/>
            <person name="Pan J."/>
            <person name="Luo Z.H."/>
            <person name="Li M."/>
        </authorList>
    </citation>
    <scope>NUCLEOTIDE SEQUENCE [LARGE SCALE GENOMIC DNA]</scope>
    <source>
        <strain evidence="2">SpSt-1261</strain>
    </source>
</reference>
<dbReference type="EMBL" id="JADEZV010000004">
    <property type="protein sequence ID" value="MBE9391598.1"/>
    <property type="molecule type" value="Genomic_DNA"/>
</dbReference>
<dbReference type="PANTHER" id="PTHR45759">
    <property type="entry name" value="NUCLEOLAR GTP-BINDING PROTEIN 1"/>
    <property type="match status" value="1"/>
</dbReference>
<accession>A0A7C2VQC0</accession>
<gene>
    <name evidence="2" type="ORF">ENO39_01810</name>
    <name evidence="3" type="ORF">IOK49_05900</name>
</gene>
<dbReference type="GO" id="GO:0005525">
    <property type="term" value="F:GTP binding"/>
    <property type="evidence" value="ECO:0007669"/>
    <property type="project" value="InterPro"/>
</dbReference>
<dbReference type="AlphaFoldDB" id="A0A7C2VQC0"/>
<dbReference type="GeneID" id="12449908"/>
<evidence type="ECO:0000313" key="2">
    <source>
        <dbReference type="EMBL" id="HEW63782.1"/>
    </source>
</evidence>
<evidence type="ECO:0000259" key="1">
    <source>
        <dbReference type="Pfam" id="PF01926"/>
    </source>
</evidence>
<dbReference type="InterPro" id="IPR005225">
    <property type="entry name" value="Small_GTP-bd"/>
</dbReference>
<dbReference type="RefSeq" id="WP_014557961.1">
    <property type="nucleotide sequence ID" value="NZ_DSFH01000031.1"/>
</dbReference>
<proteinExistence type="predicted"/>
<organism evidence="2">
    <name type="scientific">Fervidicoccus fontis</name>
    <dbReference type="NCBI Taxonomy" id="683846"/>
    <lineage>
        <taxon>Archaea</taxon>
        <taxon>Thermoproteota</taxon>
        <taxon>Thermoprotei</taxon>
        <taxon>Fervidicoccales</taxon>
        <taxon>Fervidicoccaceae</taxon>
        <taxon>Fervidicoccus</taxon>
    </lineage>
</organism>
<evidence type="ECO:0000313" key="3">
    <source>
        <dbReference type="EMBL" id="MBE9391598.1"/>
    </source>
</evidence>
<dbReference type="InterPro" id="IPR027417">
    <property type="entry name" value="P-loop_NTPase"/>
</dbReference>
<dbReference type="InterPro" id="IPR006073">
    <property type="entry name" value="GTP-bd"/>
</dbReference>
<dbReference type="NCBIfam" id="TIGR00231">
    <property type="entry name" value="small_GTP"/>
    <property type="match status" value="1"/>
</dbReference>
<dbReference type="SUPFAM" id="SSF52540">
    <property type="entry name" value="P-loop containing nucleoside triphosphate hydrolases"/>
    <property type="match status" value="1"/>
</dbReference>
<reference evidence="3" key="2">
    <citation type="submission" date="2020-10" db="EMBL/GenBank/DDBJ databases">
        <title>Fervidococcus fontis strain 3639Fd - the first crenarchaeon capable of growth on lipids.</title>
        <authorList>
            <person name="Kochetkova T.V."/>
            <person name="Elcheninov A.G."/>
            <person name="Toschakov S.V."/>
            <person name="Kublanov I.V."/>
        </authorList>
    </citation>
    <scope>NUCLEOTIDE SEQUENCE</scope>
    <source>
        <strain evidence="3">3639Fd</strain>
    </source>
</reference>
<dbReference type="EMBL" id="DSFH01000031">
    <property type="protein sequence ID" value="HEW63782.1"/>
    <property type="molecule type" value="Genomic_DNA"/>
</dbReference>
<name>A0A7C2VQC0_9CREN</name>
<dbReference type="Pfam" id="PF01926">
    <property type="entry name" value="MMR_HSR1"/>
    <property type="match status" value="1"/>
</dbReference>